<comment type="subcellular location">
    <subcellularLocation>
        <location evidence="1">Cell membrane</location>
        <topology evidence="1">Multi-pass membrane protein</topology>
    </subcellularLocation>
</comment>
<keyword evidence="3 6" id="KW-0812">Transmembrane</keyword>
<feature type="transmembrane region" description="Helical" evidence="6">
    <location>
        <begin position="179"/>
        <end position="209"/>
    </location>
</feature>
<dbReference type="Pfam" id="PF01810">
    <property type="entry name" value="LysE"/>
    <property type="match status" value="1"/>
</dbReference>
<reference evidence="7" key="1">
    <citation type="submission" date="2023-06" db="EMBL/GenBank/DDBJ databases">
        <title>Phylogenetic Diversity of Rhizobium strains.</title>
        <authorList>
            <person name="Moura F.T."/>
            <person name="Helene L.C.F."/>
            <person name="Hungria M."/>
        </authorList>
    </citation>
    <scope>NUCLEOTIDE SEQUENCE</scope>
    <source>
        <strain evidence="7">CCGE524</strain>
    </source>
</reference>
<feature type="transmembrane region" description="Helical" evidence="6">
    <location>
        <begin position="77"/>
        <end position="102"/>
    </location>
</feature>
<evidence type="ECO:0000313" key="8">
    <source>
        <dbReference type="Proteomes" id="UP001172630"/>
    </source>
</evidence>
<feature type="transmembrane region" description="Helical" evidence="6">
    <location>
        <begin position="221"/>
        <end position="238"/>
    </location>
</feature>
<feature type="transmembrane region" description="Helical" evidence="6">
    <location>
        <begin position="152"/>
        <end position="173"/>
    </location>
</feature>
<keyword evidence="2" id="KW-1003">Cell membrane</keyword>
<evidence type="ECO:0000256" key="6">
    <source>
        <dbReference type="SAM" id="Phobius"/>
    </source>
</evidence>
<keyword evidence="8" id="KW-1185">Reference proteome</keyword>
<evidence type="ECO:0000256" key="5">
    <source>
        <dbReference type="ARBA" id="ARBA00023136"/>
    </source>
</evidence>
<sequence length="239" mass="25152">MAFPTNNSINHNLNANYSGKIGFFATSLPAFASTMPIMENTTLLLFAATVLPLICTPGPDMLFVASQSLSAGASAGLRSTAGVCIGYMAHSALVALGLAAIIAASPTLFAALRWLGVAYLVYLAFQLVKSSMKADGVTLSTGAPANQLQRGFLTALLNPKGMMIYFAILPQFMQREENIALQACVLSAIFIGLCGIVYTILSFVVAAVGTHASLSDRRRRWIERIAGGVMLVAAGWLAA</sequence>
<dbReference type="Proteomes" id="UP001172630">
    <property type="component" value="Unassembled WGS sequence"/>
</dbReference>
<organism evidence="7 8">
    <name type="scientific">Rhizobium calliandrae</name>
    <dbReference type="NCBI Taxonomy" id="1312182"/>
    <lineage>
        <taxon>Bacteria</taxon>
        <taxon>Pseudomonadati</taxon>
        <taxon>Pseudomonadota</taxon>
        <taxon>Alphaproteobacteria</taxon>
        <taxon>Hyphomicrobiales</taxon>
        <taxon>Rhizobiaceae</taxon>
        <taxon>Rhizobium/Agrobacterium group</taxon>
        <taxon>Rhizobium</taxon>
    </lineage>
</organism>
<name>A0ABT7KGS1_9HYPH</name>
<keyword evidence="4 6" id="KW-1133">Transmembrane helix</keyword>
<gene>
    <name evidence="7" type="ORF">PY650_19570</name>
</gene>
<feature type="transmembrane region" description="Helical" evidence="6">
    <location>
        <begin position="44"/>
        <end position="65"/>
    </location>
</feature>
<accession>A0ABT7KGS1</accession>
<protein>
    <submittedName>
        <fullName evidence="7">LysE family translocator</fullName>
    </submittedName>
</protein>
<evidence type="ECO:0000313" key="7">
    <source>
        <dbReference type="EMBL" id="MDL2407818.1"/>
    </source>
</evidence>
<dbReference type="PANTHER" id="PTHR30086">
    <property type="entry name" value="ARGININE EXPORTER PROTEIN ARGO"/>
    <property type="match status" value="1"/>
</dbReference>
<proteinExistence type="predicted"/>
<dbReference type="InterPro" id="IPR001123">
    <property type="entry name" value="LeuE-type"/>
</dbReference>
<keyword evidence="5 6" id="KW-0472">Membrane</keyword>
<dbReference type="RefSeq" id="WP_285881190.1">
    <property type="nucleotide sequence ID" value="NZ_JARFYN010000026.1"/>
</dbReference>
<comment type="caution">
    <text evidence="7">The sequence shown here is derived from an EMBL/GenBank/DDBJ whole genome shotgun (WGS) entry which is preliminary data.</text>
</comment>
<evidence type="ECO:0000256" key="3">
    <source>
        <dbReference type="ARBA" id="ARBA00022692"/>
    </source>
</evidence>
<dbReference type="PANTHER" id="PTHR30086:SF20">
    <property type="entry name" value="ARGININE EXPORTER PROTEIN ARGO-RELATED"/>
    <property type="match status" value="1"/>
</dbReference>
<evidence type="ECO:0000256" key="1">
    <source>
        <dbReference type="ARBA" id="ARBA00004651"/>
    </source>
</evidence>
<feature type="transmembrane region" description="Helical" evidence="6">
    <location>
        <begin position="108"/>
        <end position="125"/>
    </location>
</feature>
<dbReference type="PIRSF" id="PIRSF006324">
    <property type="entry name" value="LeuE"/>
    <property type="match status" value="1"/>
</dbReference>
<evidence type="ECO:0000256" key="2">
    <source>
        <dbReference type="ARBA" id="ARBA00022475"/>
    </source>
</evidence>
<dbReference type="EMBL" id="JARFYN010000026">
    <property type="protein sequence ID" value="MDL2407818.1"/>
    <property type="molecule type" value="Genomic_DNA"/>
</dbReference>
<evidence type="ECO:0000256" key="4">
    <source>
        <dbReference type="ARBA" id="ARBA00022989"/>
    </source>
</evidence>